<dbReference type="GO" id="GO:0016787">
    <property type="term" value="F:hydrolase activity"/>
    <property type="evidence" value="ECO:0007669"/>
    <property type="project" value="UniProtKB-KW"/>
</dbReference>
<feature type="domain" description="Nudix hydrolase" evidence="3">
    <location>
        <begin position="67"/>
        <end position="194"/>
    </location>
</feature>
<dbReference type="OrthoDB" id="9804442at2"/>
<evidence type="ECO:0000313" key="5">
    <source>
        <dbReference type="Proteomes" id="UP000371977"/>
    </source>
</evidence>
<dbReference type="Gene3D" id="3.90.79.10">
    <property type="entry name" value="Nucleoside Triphosphate Pyrophosphohydrolase"/>
    <property type="match status" value="1"/>
</dbReference>
<dbReference type="PANTHER" id="PTHR43046">
    <property type="entry name" value="GDP-MANNOSE MANNOSYL HYDROLASE"/>
    <property type="match status" value="1"/>
</dbReference>
<evidence type="ECO:0000313" key="4">
    <source>
        <dbReference type="EMBL" id="TYC50605.1"/>
    </source>
</evidence>
<accession>A0A6C2CBZ0</accession>
<dbReference type="EMBL" id="SDGZ01000007">
    <property type="protein sequence ID" value="TYC50605.1"/>
    <property type="molecule type" value="Genomic_DNA"/>
</dbReference>
<dbReference type="AlphaFoldDB" id="A0A6C2CBZ0"/>
<dbReference type="InterPro" id="IPR000086">
    <property type="entry name" value="NUDIX_hydrolase_dom"/>
</dbReference>
<evidence type="ECO:0000256" key="1">
    <source>
        <dbReference type="ARBA" id="ARBA00001946"/>
    </source>
</evidence>
<dbReference type="Gene3D" id="6.10.250.1120">
    <property type="match status" value="1"/>
</dbReference>
<sequence>MNNVDLLKQIRRILVLAKTSANYSKDPFDQERLAEIVKIATDILTDGVPEHGQALQAGFTEDAGYITPKVDVRILIKNEAGEILFVQDRRTGEWSLPGGFAEIGASPVENALRETYEETGLIVQIERLLGIFDTDKRRDIPQLAQYYKIFFVAKIQSGSFKKNIETKQAKYFSIDDLPELSKQRTTREQLIELESLDEGSVFIE</sequence>
<keyword evidence="5" id="KW-1185">Reference proteome</keyword>
<proteinExistence type="predicted"/>
<protein>
    <submittedName>
        <fullName evidence="4">NUDIX domain-containing protein</fullName>
    </submittedName>
</protein>
<dbReference type="PANTHER" id="PTHR43046:SF16">
    <property type="entry name" value="ADP-RIBOSE PYROPHOSPHATASE YJHB-RELATED"/>
    <property type="match status" value="1"/>
</dbReference>
<gene>
    <name evidence="4" type="ORF">ESZ50_01995</name>
</gene>
<dbReference type="InterPro" id="IPR015797">
    <property type="entry name" value="NUDIX_hydrolase-like_dom_sf"/>
</dbReference>
<comment type="caution">
    <text evidence="4">The sequence shown here is derived from an EMBL/GenBank/DDBJ whole genome shotgun (WGS) entry which is preliminary data.</text>
</comment>
<organism evidence="4 5">
    <name type="scientific">Weissella muntiaci</name>
    <dbReference type="NCBI Taxonomy" id="2508881"/>
    <lineage>
        <taxon>Bacteria</taxon>
        <taxon>Bacillati</taxon>
        <taxon>Bacillota</taxon>
        <taxon>Bacilli</taxon>
        <taxon>Lactobacillales</taxon>
        <taxon>Lactobacillaceae</taxon>
        <taxon>Weissella</taxon>
    </lineage>
</organism>
<dbReference type="PROSITE" id="PS51462">
    <property type="entry name" value="NUDIX"/>
    <property type="match status" value="1"/>
</dbReference>
<comment type="cofactor">
    <cofactor evidence="1">
        <name>Mg(2+)</name>
        <dbReference type="ChEBI" id="CHEBI:18420"/>
    </cofactor>
</comment>
<dbReference type="Proteomes" id="UP000371977">
    <property type="component" value="Unassembled WGS sequence"/>
</dbReference>
<reference evidence="4 5" key="1">
    <citation type="submission" date="2019-01" db="EMBL/GenBank/DDBJ databases">
        <title>Weissella sp. nov., a novel lactic acid bacterium isolated from animal feces.</title>
        <authorList>
            <person name="Wang L.-T."/>
        </authorList>
    </citation>
    <scope>NUCLEOTIDE SEQUENCE [LARGE SCALE GENOMIC DNA]</scope>
    <source>
        <strain evidence="4 5">8H-2</strain>
    </source>
</reference>
<keyword evidence="2" id="KW-0378">Hydrolase</keyword>
<evidence type="ECO:0000256" key="2">
    <source>
        <dbReference type="ARBA" id="ARBA00022801"/>
    </source>
</evidence>
<dbReference type="InterPro" id="IPR059176">
    <property type="entry name" value="UDP-X_N"/>
</dbReference>
<name>A0A6C2CBZ0_9LACO</name>
<dbReference type="RefSeq" id="WP_148621931.1">
    <property type="nucleotide sequence ID" value="NZ_SDGZ01000007.1"/>
</dbReference>
<dbReference type="Pfam" id="PF00293">
    <property type="entry name" value="NUDIX"/>
    <property type="match status" value="1"/>
</dbReference>
<dbReference type="SUPFAM" id="SSF55811">
    <property type="entry name" value="Nudix"/>
    <property type="match status" value="1"/>
</dbReference>
<dbReference type="Pfam" id="PF12535">
    <property type="entry name" value="Nudix_N"/>
    <property type="match status" value="1"/>
</dbReference>
<evidence type="ECO:0000259" key="3">
    <source>
        <dbReference type="PROSITE" id="PS51462"/>
    </source>
</evidence>